<organism evidence="1 2">
    <name type="scientific">Ottowia beijingensis</name>
    <dbReference type="NCBI Taxonomy" id="1207057"/>
    <lineage>
        <taxon>Bacteria</taxon>
        <taxon>Pseudomonadati</taxon>
        <taxon>Pseudomonadota</taxon>
        <taxon>Betaproteobacteria</taxon>
        <taxon>Burkholderiales</taxon>
        <taxon>Comamonadaceae</taxon>
        <taxon>Ottowia</taxon>
    </lineage>
</organism>
<protein>
    <submittedName>
        <fullName evidence="1">Uncharacterized protein</fullName>
    </submittedName>
</protein>
<gene>
    <name evidence="1" type="ORF">H0I39_04140</name>
</gene>
<dbReference type="AlphaFoldDB" id="A0A853IQM2"/>
<keyword evidence="2" id="KW-1185">Reference proteome</keyword>
<evidence type="ECO:0000313" key="1">
    <source>
        <dbReference type="EMBL" id="NZA01155.1"/>
    </source>
</evidence>
<comment type="caution">
    <text evidence="1">The sequence shown here is derived from an EMBL/GenBank/DDBJ whole genome shotgun (WGS) entry which is preliminary data.</text>
</comment>
<dbReference type="RefSeq" id="WP_180549659.1">
    <property type="nucleotide sequence ID" value="NZ_JACCKX010000001.1"/>
</dbReference>
<dbReference type="Proteomes" id="UP000589716">
    <property type="component" value="Unassembled WGS sequence"/>
</dbReference>
<evidence type="ECO:0000313" key="2">
    <source>
        <dbReference type="Proteomes" id="UP000589716"/>
    </source>
</evidence>
<reference evidence="1 2" key="1">
    <citation type="submission" date="2020-07" db="EMBL/GenBank/DDBJ databases">
        <authorList>
            <person name="Maaloum M."/>
        </authorList>
    </citation>
    <scope>NUCLEOTIDE SEQUENCE [LARGE SCALE GENOMIC DNA]</scope>
    <source>
        <strain evidence="1 2">GCS-AN-3</strain>
    </source>
</reference>
<sequence length="232" mass="25122">MSWPQNADSDAQGVGPLQVAAIEVQDAGATAKVVNTVGPRFICGHRAAADGNVYALPMLSVDGAEFSAIPQAPRAGQPSMRVYGLAPAADALDHPCDLRADLGLSPSKAVFGFPRAGTSAWLTYSDLGHVYVHDRDLRQTFRLEHAKHRVLASAFPGLTRDGRVIYGATWRDCADAQRCPEQAGYVVADPYQSHAYRSYWKSRGENAPKACITHDEVAAERTRFARFHGLSD</sequence>
<name>A0A853IQM2_9BURK</name>
<proteinExistence type="predicted"/>
<accession>A0A853IQM2</accession>
<dbReference type="EMBL" id="JACCKX010000001">
    <property type="protein sequence ID" value="NZA01155.1"/>
    <property type="molecule type" value="Genomic_DNA"/>
</dbReference>